<gene>
    <name evidence="5" type="ORF">GA0070564_11024</name>
</gene>
<dbReference type="PANTHER" id="PTHR43004">
    <property type="entry name" value="TRK SYSTEM POTASSIUM UPTAKE PROTEIN"/>
    <property type="match status" value="1"/>
</dbReference>
<proteinExistence type="predicted"/>
<keyword evidence="6" id="KW-1185">Reference proteome</keyword>
<dbReference type="InterPro" id="IPR036188">
    <property type="entry name" value="FAD/NAD-bd_sf"/>
</dbReference>
<dbReference type="OrthoDB" id="3647401at2"/>
<evidence type="ECO:0000313" key="6">
    <source>
        <dbReference type="Proteomes" id="UP000199504"/>
    </source>
</evidence>
<dbReference type="NCBIfam" id="NF033145">
    <property type="entry name" value="rif_monoox"/>
    <property type="match status" value="1"/>
</dbReference>
<keyword evidence="2" id="KW-0285">Flavoprotein</keyword>
<comment type="cofactor">
    <cofactor evidence="1">
        <name>FAD</name>
        <dbReference type="ChEBI" id="CHEBI:57692"/>
    </cofactor>
</comment>
<dbReference type="PANTHER" id="PTHR43004:SF19">
    <property type="entry name" value="BINDING MONOOXYGENASE, PUTATIVE (JCVI)-RELATED"/>
    <property type="match status" value="1"/>
</dbReference>
<dbReference type="Pfam" id="PF01494">
    <property type="entry name" value="FAD_binding_3"/>
    <property type="match status" value="1"/>
</dbReference>
<organism evidence="5 6">
    <name type="scientific">Micromonospora mirobrigensis</name>
    <dbReference type="NCBI Taxonomy" id="262898"/>
    <lineage>
        <taxon>Bacteria</taxon>
        <taxon>Bacillati</taxon>
        <taxon>Actinomycetota</taxon>
        <taxon>Actinomycetes</taxon>
        <taxon>Micromonosporales</taxon>
        <taxon>Micromonosporaceae</taxon>
        <taxon>Micromonospora</taxon>
    </lineage>
</organism>
<dbReference type="Proteomes" id="UP000199504">
    <property type="component" value="Unassembled WGS sequence"/>
</dbReference>
<sequence>MFDVIIVGGGPTGMMLASELRLHGVDVLVLEKEVEPPAFVRSLGLHARSIEIMDQRGLLERFLENGSRYPLGGYFAGIEKPAPTGLDTTHGYVLGIPQTLTDGLLAEYAAEVGAEIRLGHGVVGLEQDDDGVGVRLENGTRLRARYAIGCDGGRSRVRKLLGVGFPGEPSTIDTLLGEMEVTASPEDITSVMTEVRRTEKRFGVGPSGRPGVFRVVVPAQGVAEDRAVPPTLDEFRQQLIRYAGTDFGVHSPRWLSRFGDATRQAERYRVGRVFLAGDAAHVHPPMGGQGLNLGIQDSFNLGWKLAAAVDGWAPEDLLDSYESERHPVAADVLSNTRAQMQLTTNEPGPQAVRRLLAQLMDFDDVNRFLIEKITAISVRYDLGTGHDLLGRRLRDVRLKHGRLFELMRTGRGLVLDQTGRLSVHGWADRVDHAVDISDELDVPAVLLRPDGHVAWVGEEQETLEVALARWFGVAVSRSTRPGRTRGPQGRP</sequence>
<evidence type="ECO:0000256" key="3">
    <source>
        <dbReference type="ARBA" id="ARBA00022827"/>
    </source>
</evidence>
<name>A0A1C5AGB8_9ACTN</name>
<evidence type="ECO:0000256" key="1">
    <source>
        <dbReference type="ARBA" id="ARBA00001974"/>
    </source>
</evidence>
<evidence type="ECO:0000259" key="4">
    <source>
        <dbReference type="Pfam" id="PF01494"/>
    </source>
</evidence>
<accession>A0A1C5AGB8</accession>
<dbReference type="PRINTS" id="PR00420">
    <property type="entry name" value="RNGMNOXGNASE"/>
</dbReference>
<dbReference type="InterPro" id="IPR002938">
    <property type="entry name" value="FAD-bd"/>
</dbReference>
<dbReference type="RefSeq" id="WP_091614320.1">
    <property type="nucleotide sequence ID" value="NZ_FMCX01000010.1"/>
</dbReference>
<dbReference type="EMBL" id="FMCX01000010">
    <property type="protein sequence ID" value="SCF44101.1"/>
    <property type="molecule type" value="Genomic_DNA"/>
</dbReference>
<dbReference type="Gene3D" id="3.40.30.120">
    <property type="match status" value="1"/>
</dbReference>
<evidence type="ECO:0000313" key="5">
    <source>
        <dbReference type="EMBL" id="SCF44101.1"/>
    </source>
</evidence>
<feature type="domain" description="FAD-binding" evidence="4">
    <location>
        <begin position="2"/>
        <end position="335"/>
    </location>
</feature>
<dbReference type="SUPFAM" id="SSF51905">
    <property type="entry name" value="FAD/NAD(P)-binding domain"/>
    <property type="match status" value="1"/>
</dbReference>
<evidence type="ECO:0000256" key="2">
    <source>
        <dbReference type="ARBA" id="ARBA00022630"/>
    </source>
</evidence>
<dbReference type="GO" id="GO:0071949">
    <property type="term" value="F:FAD binding"/>
    <property type="evidence" value="ECO:0007669"/>
    <property type="project" value="InterPro"/>
</dbReference>
<protein>
    <submittedName>
        <fullName evidence="5">2-polyprenyl-6-methoxyphenol hydroxylase</fullName>
    </submittedName>
</protein>
<dbReference type="Pfam" id="PF21274">
    <property type="entry name" value="Rng_hyd_C"/>
    <property type="match status" value="1"/>
</dbReference>
<keyword evidence="3" id="KW-0274">FAD</keyword>
<dbReference type="Gene3D" id="3.50.50.60">
    <property type="entry name" value="FAD/NAD(P)-binding domain"/>
    <property type="match status" value="1"/>
</dbReference>
<dbReference type="AlphaFoldDB" id="A0A1C5AGB8"/>
<dbReference type="GO" id="GO:0016709">
    <property type="term" value="F:oxidoreductase activity, acting on paired donors, with incorporation or reduction of molecular oxygen, NAD(P)H as one donor, and incorporation of one atom of oxygen"/>
    <property type="evidence" value="ECO:0007669"/>
    <property type="project" value="UniProtKB-ARBA"/>
</dbReference>
<dbReference type="STRING" id="262898.GA0070564_11024"/>
<dbReference type="InterPro" id="IPR050641">
    <property type="entry name" value="RIFMO-like"/>
</dbReference>
<dbReference type="Gene3D" id="3.30.70.2450">
    <property type="match status" value="1"/>
</dbReference>
<reference evidence="6" key="1">
    <citation type="submission" date="2016-06" db="EMBL/GenBank/DDBJ databases">
        <authorList>
            <person name="Varghese N."/>
            <person name="Submissions Spin"/>
        </authorList>
    </citation>
    <scope>NUCLEOTIDE SEQUENCE [LARGE SCALE GENOMIC DNA]</scope>
    <source>
        <strain evidence="6">DSM 44830</strain>
    </source>
</reference>